<dbReference type="RefSeq" id="WP_079471256.1">
    <property type="nucleotide sequence ID" value="NZ_FUZZ01000003.1"/>
</dbReference>
<dbReference type="SUPFAM" id="SSF111369">
    <property type="entry name" value="HlyD-like secretion proteins"/>
    <property type="match status" value="1"/>
</dbReference>
<dbReference type="Gene3D" id="2.40.420.20">
    <property type="match status" value="1"/>
</dbReference>
<dbReference type="AlphaFoldDB" id="A0A1T5P5W6"/>
<evidence type="ECO:0000256" key="4">
    <source>
        <dbReference type="SAM" id="MobiDB-lite"/>
    </source>
</evidence>
<dbReference type="Pfam" id="PF25917">
    <property type="entry name" value="BSH_RND"/>
    <property type="match status" value="1"/>
</dbReference>
<keyword evidence="9" id="KW-1185">Reference proteome</keyword>
<evidence type="ECO:0000256" key="3">
    <source>
        <dbReference type="ARBA" id="ARBA00022448"/>
    </source>
</evidence>
<dbReference type="Pfam" id="PF25990">
    <property type="entry name" value="Beta-barrel_YknX"/>
    <property type="match status" value="1"/>
</dbReference>
<feature type="region of interest" description="Disordered" evidence="4">
    <location>
        <begin position="356"/>
        <end position="385"/>
    </location>
</feature>
<dbReference type="InterPro" id="IPR058636">
    <property type="entry name" value="Beta-barrel_YknX"/>
</dbReference>
<evidence type="ECO:0000259" key="5">
    <source>
        <dbReference type="Pfam" id="PF25917"/>
    </source>
</evidence>
<evidence type="ECO:0000313" key="8">
    <source>
        <dbReference type="EMBL" id="SKD08027.1"/>
    </source>
</evidence>
<feature type="domain" description="Multidrug resistance protein MdtA-like barrel-sandwich hybrid" evidence="5">
    <location>
        <begin position="63"/>
        <end position="221"/>
    </location>
</feature>
<dbReference type="InterPro" id="IPR058627">
    <property type="entry name" value="MdtA-like_C"/>
</dbReference>
<dbReference type="Gene3D" id="2.40.50.100">
    <property type="match status" value="1"/>
</dbReference>
<comment type="subcellular location">
    <subcellularLocation>
        <location evidence="1">Cell envelope</location>
    </subcellularLocation>
</comment>
<comment type="similarity">
    <text evidence="2">Belongs to the membrane fusion protein (MFP) (TC 8.A.1) family.</text>
</comment>
<feature type="domain" description="YknX-like beta-barrel" evidence="7">
    <location>
        <begin position="240"/>
        <end position="312"/>
    </location>
</feature>
<dbReference type="InterPro" id="IPR006143">
    <property type="entry name" value="RND_pump_MFP"/>
</dbReference>
<organism evidence="8 9">
    <name type="scientific">Chitinophaga ginsengisegetis</name>
    <dbReference type="NCBI Taxonomy" id="393003"/>
    <lineage>
        <taxon>Bacteria</taxon>
        <taxon>Pseudomonadati</taxon>
        <taxon>Bacteroidota</taxon>
        <taxon>Chitinophagia</taxon>
        <taxon>Chitinophagales</taxon>
        <taxon>Chitinophagaceae</taxon>
        <taxon>Chitinophaga</taxon>
    </lineage>
</organism>
<feature type="compositionally biased region" description="Basic and acidic residues" evidence="4">
    <location>
        <begin position="356"/>
        <end position="372"/>
    </location>
</feature>
<dbReference type="GO" id="GO:0015562">
    <property type="term" value="F:efflux transmembrane transporter activity"/>
    <property type="evidence" value="ECO:0007669"/>
    <property type="project" value="TreeGrafter"/>
</dbReference>
<dbReference type="PANTHER" id="PTHR30469">
    <property type="entry name" value="MULTIDRUG RESISTANCE PROTEIN MDTA"/>
    <property type="match status" value="1"/>
</dbReference>
<dbReference type="Gene3D" id="1.10.287.470">
    <property type="entry name" value="Helix hairpin bin"/>
    <property type="match status" value="1"/>
</dbReference>
<evidence type="ECO:0000256" key="1">
    <source>
        <dbReference type="ARBA" id="ARBA00004196"/>
    </source>
</evidence>
<accession>A0A1T5P5W6</accession>
<dbReference type="Pfam" id="PF25967">
    <property type="entry name" value="RND-MFP_C"/>
    <property type="match status" value="1"/>
</dbReference>
<dbReference type="PANTHER" id="PTHR30469:SF33">
    <property type="entry name" value="SLR1207 PROTEIN"/>
    <property type="match status" value="1"/>
</dbReference>
<evidence type="ECO:0000256" key="2">
    <source>
        <dbReference type="ARBA" id="ARBA00009477"/>
    </source>
</evidence>
<evidence type="ECO:0000259" key="7">
    <source>
        <dbReference type="Pfam" id="PF25990"/>
    </source>
</evidence>
<sequence length="461" mass="49413">MKKKKLYWFIGILCSLVILFLVLKASGVIGKEEGIKVAVDNASNRNIIEVVTASGKIYPEIEVKVSSDVSGEITDLPILEGDSVKKGQVLARIYADIYGSMVDKAAASMSQSQAQLANSAAALNSFKARLDQNKAAFNRNKELLAQKVISRSEFETAEATYLASLADYNAAVQQINGNKFAVASAQANLNEANKNLGRTTISAPMGGIVSLLSVKKGERVVGTAQMTGTEMLRIADMNTMEVQVDVGENDIPKVKYGDTAIIEVDAYNSRQFKGIVTQIASSSKGAATATVSTASSAEQVTSYIVHIRILQESYQDLLDKNKKTFPFRPGMSASVDIQTRHVNNVLAIPINSVTTRDGDSTKAKGDKKKEAPVQDNTTPGSSADTKPVLNEVVFVLQKDGSVKMVPVKTGVQDDAWIQITSGLSAGDQVISAPYTAISRNLENGKKVKVVPKAELFEGQAK</sequence>
<dbReference type="InterPro" id="IPR058625">
    <property type="entry name" value="MdtA-like_BSH"/>
</dbReference>
<reference evidence="8 9" key="1">
    <citation type="submission" date="2017-02" db="EMBL/GenBank/DDBJ databases">
        <authorList>
            <person name="Peterson S.W."/>
        </authorList>
    </citation>
    <scope>NUCLEOTIDE SEQUENCE [LARGE SCALE GENOMIC DNA]</scope>
    <source>
        <strain evidence="8 9">DSM 18108</strain>
    </source>
</reference>
<feature type="compositionally biased region" description="Polar residues" evidence="4">
    <location>
        <begin position="374"/>
        <end position="384"/>
    </location>
</feature>
<dbReference type="Gene3D" id="2.40.30.170">
    <property type="match status" value="1"/>
</dbReference>
<name>A0A1T5P5W6_9BACT</name>
<protein>
    <submittedName>
        <fullName evidence="8">HlyD family secretion protein</fullName>
    </submittedName>
</protein>
<dbReference type="STRING" id="393003.SAMN05660461_3978"/>
<keyword evidence="3" id="KW-0813">Transport</keyword>
<dbReference type="Proteomes" id="UP000190166">
    <property type="component" value="Unassembled WGS sequence"/>
</dbReference>
<evidence type="ECO:0000259" key="6">
    <source>
        <dbReference type="Pfam" id="PF25967"/>
    </source>
</evidence>
<dbReference type="NCBIfam" id="TIGR01730">
    <property type="entry name" value="RND_mfp"/>
    <property type="match status" value="1"/>
</dbReference>
<evidence type="ECO:0000313" key="9">
    <source>
        <dbReference type="Proteomes" id="UP000190166"/>
    </source>
</evidence>
<feature type="domain" description="Multidrug resistance protein MdtA-like C-terminal permuted SH3" evidence="6">
    <location>
        <begin position="391"/>
        <end position="430"/>
    </location>
</feature>
<gene>
    <name evidence="8" type="ORF">SAMN05660461_3978</name>
</gene>
<dbReference type="GO" id="GO:1990281">
    <property type="term" value="C:efflux pump complex"/>
    <property type="evidence" value="ECO:0007669"/>
    <property type="project" value="TreeGrafter"/>
</dbReference>
<dbReference type="EMBL" id="FUZZ01000003">
    <property type="protein sequence ID" value="SKD08027.1"/>
    <property type="molecule type" value="Genomic_DNA"/>
</dbReference>
<proteinExistence type="inferred from homology"/>